<evidence type="ECO:0000256" key="1">
    <source>
        <dbReference type="PROSITE-ProRule" id="PRU00473"/>
    </source>
</evidence>
<dbReference type="PATRIC" id="fig|758793.3.peg.2698"/>
<dbReference type="PANTHER" id="PTHR30329">
    <property type="entry name" value="STATOR ELEMENT OF FLAGELLAR MOTOR COMPLEX"/>
    <property type="match status" value="1"/>
</dbReference>
<organism evidence="4 5">
    <name type="scientific">Caballeronia insecticola</name>
    <dbReference type="NCBI Taxonomy" id="758793"/>
    <lineage>
        <taxon>Bacteria</taxon>
        <taxon>Pseudomonadati</taxon>
        <taxon>Pseudomonadota</taxon>
        <taxon>Betaproteobacteria</taxon>
        <taxon>Burkholderiales</taxon>
        <taxon>Burkholderiaceae</taxon>
        <taxon>Caballeronia</taxon>
    </lineage>
</organism>
<dbReference type="Pfam" id="PF06078">
    <property type="entry name" value="DUF937"/>
    <property type="match status" value="1"/>
</dbReference>
<dbReference type="GO" id="GO:0016020">
    <property type="term" value="C:membrane"/>
    <property type="evidence" value="ECO:0007669"/>
    <property type="project" value="UniProtKB-UniRule"/>
</dbReference>
<sequence length="536" mass="55152">MVQGALTDSVLQDIAGRIGCAPEAAKRVVALVAPALIGSMMNRASSIEGARSLYSVVMSPAANALIAEDLPHVVAHADSFKALVDDATKLDHAVASRDSLDVLASRVGDHTGVSTTASRTLTGVVCATIFGLLKRHFSLQHSDASHLPGVLGHQLPAVRANLTDSFASALGLGSVGAFIAGVASRLKAVTAHLEHPATHEAAEFPRQSEMAPVSQPVPEEKASRKRWWWIAVAAALALLAALIGRGCTTEQSDNAAKPEQEATPAAKPEADAAASAVASAPVAAPTKDSTMSFVVDPAGVPTLTATVNSEDEKRSLIDALSAALGADKFHANITVDSDTKPASWLSKLQGLLPLMAVPGAQAQINGDKIDLSGSAADAKLGWLDKLKALFGAGWTITTSGVQAATAANADDDACAAGNIAKKLSLQPVNFNFASNTLPQAALKGLAESAKSLKECQAAGKPIKLQIGGYTDNVGDAALNARLSEKRAEAVRAYLVRNGVSAETLTAQGFGEASPIADNATAAGRTANRRIEFKQVD</sequence>
<dbReference type="AlphaFoldDB" id="R4WYQ2"/>
<dbReference type="PRINTS" id="PR01023">
    <property type="entry name" value="NAFLGMOTY"/>
</dbReference>
<evidence type="ECO:0000256" key="2">
    <source>
        <dbReference type="SAM" id="MobiDB-lite"/>
    </source>
</evidence>
<dbReference type="Pfam" id="PF00691">
    <property type="entry name" value="OmpA"/>
    <property type="match status" value="1"/>
</dbReference>
<dbReference type="CDD" id="cd07185">
    <property type="entry name" value="OmpA_C-like"/>
    <property type="match status" value="1"/>
</dbReference>
<keyword evidence="1" id="KW-0472">Membrane</keyword>
<dbReference type="Gene3D" id="3.30.1330.60">
    <property type="entry name" value="OmpA-like domain"/>
    <property type="match status" value="1"/>
</dbReference>
<dbReference type="HOGENOM" id="CLU_032785_0_0_4"/>
<dbReference type="STRING" id="758793.BRPE64_ACDS26920"/>
<dbReference type="PANTHER" id="PTHR30329:SF21">
    <property type="entry name" value="LIPOPROTEIN YIAD-RELATED"/>
    <property type="match status" value="1"/>
</dbReference>
<protein>
    <submittedName>
        <fullName evidence="4">Outer membrane porin OmpA/MotB family</fullName>
    </submittedName>
</protein>
<dbReference type="PROSITE" id="PS51123">
    <property type="entry name" value="OMPA_2"/>
    <property type="match status" value="1"/>
</dbReference>
<dbReference type="InterPro" id="IPR036737">
    <property type="entry name" value="OmpA-like_sf"/>
</dbReference>
<keyword evidence="5" id="KW-1185">Reference proteome</keyword>
<evidence type="ECO:0000259" key="3">
    <source>
        <dbReference type="PROSITE" id="PS51123"/>
    </source>
</evidence>
<dbReference type="EMBL" id="AP013058">
    <property type="protein sequence ID" value="BAN24446.1"/>
    <property type="molecule type" value="Genomic_DNA"/>
</dbReference>
<feature type="compositionally biased region" description="Low complexity" evidence="2">
    <location>
        <begin position="261"/>
        <end position="273"/>
    </location>
</feature>
<accession>R4WYQ2</accession>
<gene>
    <name evidence="4" type="ORF">BRPE64_ACDS26920</name>
</gene>
<dbReference type="Gene3D" id="3.40.1520.20">
    <property type="match status" value="1"/>
</dbReference>
<dbReference type="SUPFAM" id="SSF103088">
    <property type="entry name" value="OmpA-like"/>
    <property type="match status" value="1"/>
</dbReference>
<dbReference type="InterPro" id="IPR006665">
    <property type="entry name" value="OmpA-like"/>
</dbReference>
<feature type="region of interest" description="Disordered" evidence="2">
    <location>
        <begin position="198"/>
        <end position="218"/>
    </location>
</feature>
<name>R4WYQ2_9BURK</name>
<dbReference type="KEGG" id="buo:BRPE64_ACDS26920"/>
<evidence type="ECO:0000313" key="5">
    <source>
        <dbReference type="Proteomes" id="UP000013966"/>
    </source>
</evidence>
<dbReference type="Proteomes" id="UP000013966">
    <property type="component" value="Chromosome 1"/>
</dbReference>
<feature type="region of interest" description="Disordered" evidence="2">
    <location>
        <begin position="251"/>
        <end position="273"/>
    </location>
</feature>
<feature type="domain" description="OmpA-like" evidence="3">
    <location>
        <begin position="419"/>
        <end position="536"/>
    </location>
</feature>
<evidence type="ECO:0000313" key="4">
    <source>
        <dbReference type="EMBL" id="BAN24446.1"/>
    </source>
</evidence>
<dbReference type="InterPro" id="IPR009282">
    <property type="entry name" value="DUF937"/>
</dbReference>
<dbReference type="InterPro" id="IPR050330">
    <property type="entry name" value="Bact_OuterMem_StrucFunc"/>
</dbReference>
<reference evidence="4 5" key="2">
    <citation type="journal article" date="2018" name="Int. J. Syst. Evol. Microbiol.">
        <title>Burkholderia insecticola sp. nov., a gut symbiotic bacterium of the bean bug Riptortus pedestris.</title>
        <authorList>
            <person name="Takeshita K."/>
            <person name="Tamaki H."/>
            <person name="Ohbayashi T."/>
            <person name="Meng X.-Y."/>
            <person name="Sone T."/>
            <person name="Mitani Y."/>
            <person name="Peeters C."/>
            <person name="Kikuchi Y."/>
            <person name="Vandamme P."/>
        </authorList>
    </citation>
    <scope>NUCLEOTIDE SEQUENCE [LARGE SCALE GENOMIC DNA]</scope>
    <source>
        <strain evidence="4">RPE64</strain>
    </source>
</reference>
<proteinExistence type="predicted"/>
<reference evidence="4 5" key="1">
    <citation type="journal article" date="2013" name="Genome Announc.">
        <title>Complete Genome Sequence of Burkholderia sp. Strain RPE64, Bacterial Symbiont of the Bean Bug Riptortus pedestris.</title>
        <authorList>
            <person name="Shibata T.F."/>
            <person name="Maeda T."/>
            <person name="Nikoh N."/>
            <person name="Yamaguchi K."/>
            <person name="Oshima K."/>
            <person name="Hattori M."/>
            <person name="Nishiyama T."/>
            <person name="Hasebe M."/>
            <person name="Fukatsu T."/>
            <person name="Kikuchi Y."/>
            <person name="Shigenobu S."/>
        </authorList>
    </citation>
    <scope>NUCLEOTIDE SEQUENCE [LARGE SCALE GENOMIC DNA]</scope>
</reference>